<dbReference type="OrthoDB" id="10261408at2759"/>
<dbReference type="KEGG" id="cvg:107101829"/>
<evidence type="ECO:0000259" key="2">
    <source>
        <dbReference type="Pfam" id="PF13837"/>
    </source>
</evidence>
<dbReference type="AlphaFoldDB" id="A0A3Q2CVR8"/>
<evidence type="ECO:0000313" key="4">
    <source>
        <dbReference type="Proteomes" id="UP000265020"/>
    </source>
</evidence>
<dbReference type="RefSeq" id="XP_015256377.1">
    <property type="nucleotide sequence ID" value="XM_015400891.1"/>
</dbReference>
<organism evidence="3 4">
    <name type="scientific">Cyprinodon variegatus</name>
    <name type="common">Sheepshead minnow</name>
    <dbReference type="NCBI Taxonomy" id="28743"/>
    <lineage>
        <taxon>Eukaryota</taxon>
        <taxon>Metazoa</taxon>
        <taxon>Chordata</taxon>
        <taxon>Craniata</taxon>
        <taxon>Vertebrata</taxon>
        <taxon>Euteleostomi</taxon>
        <taxon>Actinopterygii</taxon>
        <taxon>Neopterygii</taxon>
        <taxon>Teleostei</taxon>
        <taxon>Neoteleostei</taxon>
        <taxon>Acanthomorphata</taxon>
        <taxon>Ovalentaria</taxon>
        <taxon>Atherinomorphae</taxon>
        <taxon>Cyprinodontiformes</taxon>
        <taxon>Cyprinodontidae</taxon>
        <taxon>Cyprinodon</taxon>
    </lineage>
</organism>
<proteinExistence type="predicted"/>
<dbReference type="Pfam" id="PF13837">
    <property type="entry name" value="Myb_DNA-bind_4"/>
    <property type="match status" value="1"/>
</dbReference>
<dbReference type="PANTHER" id="PTHR38709:SF1">
    <property type="entry name" value="DREBRIN"/>
    <property type="match status" value="1"/>
</dbReference>
<dbReference type="GeneID" id="107101829"/>
<evidence type="ECO:0000256" key="1">
    <source>
        <dbReference type="SAM" id="Coils"/>
    </source>
</evidence>
<accession>A0A3Q2CVR8</accession>
<dbReference type="Ensembl" id="ENSCVAT00000016507.1">
    <property type="protein sequence ID" value="ENSCVAP00000009941.1"/>
    <property type="gene ID" value="ENSCVAG00000011991.1"/>
</dbReference>
<dbReference type="OMA" id="RNTSMWA"/>
<protein>
    <submittedName>
        <fullName evidence="3">Si:dkeyp-38g8.5</fullName>
    </submittedName>
</protein>
<sequence length="343" mass="40030">METTIQPDHEYTNNTFDQITPKEFTYKMSKTEVENFVKLRASNGCLFSRQRNSSKWAWRTILKHMGLHHKMTHRQASKKWENLKKRYKDLKNPPPGVRTVPETWHLFSLMDDALKGRLQGSAPVLKSLPRNNNNNDFLLAPSPKRTRLSMSEVSSAVEFEEGGAEIEVLLNGDEDESAVAAMEESEEMNGLVQEVDIYTNSEPEEIKSEQQLLACDRVAQKQKTEQKVRTDWDAAIRQQDRMLLERERAAMERERGVMERERAVLERERALIDREKLMLERERDALRSERLVLEKQKARWERLFAQKERTEGGAEDGCKEKNSEAAERKERLLCLLEKLVEDI</sequence>
<dbReference type="STRING" id="28743.ENSCVAP00000009941"/>
<reference evidence="3" key="1">
    <citation type="submission" date="2025-08" db="UniProtKB">
        <authorList>
            <consortium name="Ensembl"/>
        </authorList>
    </citation>
    <scope>IDENTIFICATION</scope>
</reference>
<reference evidence="3" key="2">
    <citation type="submission" date="2025-09" db="UniProtKB">
        <authorList>
            <consortium name="Ensembl"/>
        </authorList>
    </citation>
    <scope>IDENTIFICATION</scope>
</reference>
<dbReference type="GO" id="GO:0005856">
    <property type="term" value="C:cytoskeleton"/>
    <property type="evidence" value="ECO:0007669"/>
    <property type="project" value="TreeGrafter"/>
</dbReference>
<name>A0A3Q2CVR8_CYPVA</name>
<dbReference type="PANTHER" id="PTHR38709">
    <property type="entry name" value="SI:CH73-193C12.2-RELATED"/>
    <property type="match status" value="1"/>
</dbReference>
<feature type="domain" description="Myb/SANT-like DNA-binding" evidence="2">
    <location>
        <begin position="29"/>
        <end position="112"/>
    </location>
</feature>
<keyword evidence="4" id="KW-1185">Reference proteome</keyword>
<dbReference type="Proteomes" id="UP000265020">
    <property type="component" value="Unassembled WGS sequence"/>
</dbReference>
<dbReference type="InterPro" id="IPR044822">
    <property type="entry name" value="Myb_DNA-bind_4"/>
</dbReference>
<keyword evidence="1" id="KW-0175">Coiled coil</keyword>
<dbReference type="GeneTree" id="ENSGT00640000091774"/>
<feature type="coiled-coil region" evidence="1">
    <location>
        <begin position="241"/>
        <end position="342"/>
    </location>
</feature>
<evidence type="ECO:0000313" key="3">
    <source>
        <dbReference type="Ensembl" id="ENSCVAP00000009941.1"/>
    </source>
</evidence>